<keyword evidence="13" id="KW-1185">Reference proteome</keyword>
<keyword evidence="6" id="KW-0798">TonB box</keyword>
<proteinExistence type="inferred from homology"/>
<reference evidence="12 13" key="1">
    <citation type="submission" date="2022-02" db="EMBL/GenBank/DDBJ databases">
        <title>Genome sequence data of Kingella unionensis sp. nov. strain CICC 24913 (CCUG 75125).</title>
        <authorList>
            <person name="Xiao M."/>
        </authorList>
    </citation>
    <scope>NUCLEOTIDE SEQUENCE [LARGE SCALE GENOMIC DNA]</scope>
    <source>
        <strain evidence="12 13">CICC 24913</strain>
    </source>
</reference>
<comment type="caution">
    <text evidence="12">The sequence shown here is derived from an EMBL/GenBank/DDBJ whole genome shotgun (WGS) entry which is preliminary data.</text>
</comment>
<dbReference type="PANTHER" id="PTHR30069">
    <property type="entry name" value="TONB-DEPENDENT OUTER MEMBRANE RECEPTOR"/>
    <property type="match status" value="1"/>
</dbReference>
<evidence type="ECO:0000256" key="8">
    <source>
        <dbReference type="ARBA" id="ARBA00023170"/>
    </source>
</evidence>
<keyword evidence="8 12" id="KW-0675">Receptor</keyword>
<dbReference type="Proteomes" id="UP001298424">
    <property type="component" value="Unassembled WGS sequence"/>
</dbReference>
<keyword evidence="5" id="KW-0732">Signal</keyword>
<keyword evidence="9 10" id="KW-0998">Cell outer membrane</keyword>
<gene>
    <name evidence="12" type="ORF">MB824_02270</name>
</gene>
<evidence type="ECO:0000256" key="1">
    <source>
        <dbReference type="ARBA" id="ARBA00004571"/>
    </source>
</evidence>
<evidence type="ECO:0000256" key="4">
    <source>
        <dbReference type="ARBA" id="ARBA00022692"/>
    </source>
</evidence>
<evidence type="ECO:0000256" key="3">
    <source>
        <dbReference type="ARBA" id="ARBA00022452"/>
    </source>
</evidence>
<feature type="non-terminal residue" evidence="12">
    <location>
        <position position="1"/>
    </location>
</feature>
<evidence type="ECO:0000256" key="9">
    <source>
        <dbReference type="ARBA" id="ARBA00023237"/>
    </source>
</evidence>
<evidence type="ECO:0000313" key="13">
    <source>
        <dbReference type="Proteomes" id="UP001298424"/>
    </source>
</evidence>
<dbReference type="Pfam" id="PF00593">
    <property type="entry name" value="TonB_dep_Rec_b-barrel"/>
    <property type="match status" value="1"/>
</dbReference>
<dbReference type="InterPro" id="IPR000531">
    <property type="entry name" value="Beta-barrel_TonB"/>
</dbReference>
<evidence type="ECO:0000256" key="6">
    <source>
        <dbReference type="ARBA" id="ARBA00023077"/>
    </source>
</evidence>
<evidence type="ECO:0000256" key="2">
    <source>
        <dbReference type="ARBA" id="ARBA00022448"/>
    </source>
</evidence>
<dbReference type="RefSeq" id="WP_238745578.1">
    <property type="nucleotide sequence ID" value="NZ_JAKOOW010000006.1"/>
</dbReference>
<dbReference type="InterPro" id="IPR039426">
    <property type="entry name" value="TonB-dep_rcpt-like"/>
</dbReference>
<dbReference type="Gene3D" id="2.40.170.20">
    <property type="entry name" value="TonB-dependent receptor, beta-barrel domain"/>
    <property type="match status" value="1"/>
</dbReference>
<dbReference type="EMBL" id="JAKOOW010000006">
    <property type="protein sequence ID" value="MCG6503323.1"/>
    <property type="molecule type" value="Genomic_DNA"/>
</dbReference>
<protein>
    <submittedName>
        <fullName evidence="12">TonB-dependent receptor</fullName>
    </submittedName>
</protein>
<keyword evidence="3 10" id="KW-1134">Transmembrane beta strand</keyword>
<keyword evidence="7 10" id="KW-0472">Membrane</keyword>
<sequence length="375" mass="41862">GFGCQNLLVCMLYARLGRCASLRTLEQSFTGYELSSNWQIAPAHLLTGGLEYRREIREATVLAPGNEFNTRKAATAAVYLQDDFTLGDSWAFTVGGRYDRYKKDAYTDANNQARDAKSHNKATFRVGAVKKFGDAFSLRANIAQGYRVPDVRELFVHKQTPAGMQLGADTIDGRFGKTAYELKPESSVSYELGASGKAGRLSYGVNLFHNRMKDRITQVSRPSANPATAGLSYYTFENVSKARSHGIEANLNYRITPQLSASFDWTELRTRNQATGRELDFSPRRLIAAGLNWQAERLSAGVQLKHVGRQQYQEGQAFYRTKSYTLTNLNAAYLLGAQKQIRLYGGIDNVFNRKVDKKLGSDVGTYFYGGVKYAF</sequence>
<evidence type="ECO:0000259" key="11">
    <source>
        <dbReference type="Pfam" id="PF00593"/>
    </source>
</evidence>
<evidence type="ECO:0000256" key="5">
    <source>
        <dbReference type="ARBA" id="ARBA00022729"/>
    </source>
</evidence>
<comment type="similarity">
    <text evidence="10">Belongs to the TonB-dependent receptor family.</text>
</comment>
<dbReference type="SUPFAM" id="SSF56935">
    <property type="entry name" value="Porins"/>
    <property type="match status" value="1"/>
</dbReference>
<feature type="domain" description="TonB-dependent receptor-like beta-barrel" evidence="11">
    <location>
        <begin position="31"/>
        <end position="350"/>
    </location>
</feature>
<dbReference type="PROSITE" id="PS52016">
    <property type="entry name" value="TONB_DEPENDENT_REC_3"/>
    <property type="match status" value="1"/>
</dbReference>
<organism evidence="12 13">
    <name type="scientific">Kingella pumchi</name>
    <dbReference type="NCBI Taxonomy" id="2779506"/>
    <lineage>
        <taxon>Bacteria</taxon>
        <taxon>Pseudomonadati</taxon>
        <taxon>Pseudomonadota</taxon>
        <taxon>Betaproteobacteria</taxon>
        <taxon>Neisseriales</taxon>
        <taxon>Neisseriaceae</taxon>
        <taxon>Kingella</taxon>
    </lineage>
</organism>
<evidence type="ECO:0000256" key="10">
    <source>
        <dbReference type="PROSITE-ProRule" id="PRU01360"/>
    </source>
</evidence>
<comment type="subcellular location">
    <subcellularLocation>
        <location evidence="1 10">Cell outer membrane</location>
        <topology evidence="1 10">Multi-pass membrane protein</topology>
    </subcellularLocation>
</comment>
<dbReference type="PANTHER" id="PTHR30069:SF29">
    <property type="entry name" value="HEMOGLOBIN AND HEMOGLOBIN-HAPTOGLOBIN-BINDING PROTEIN 1-RELATED"/>
    <property type="match status" value="1"/>
</dbReference>
<name>A0ABS9NKK4_9NEIS</name>
<evidence type="ECO:0000256" key="7">
    <source>
        <dbReference type="ARBA" id="ARBA00023136"/>
    </source>
</evidence>
<accession>A0ABS9NKK4</accession>
<keyword evidence="4 10" id="KW-0812">Transmembrane</keyword>
<dbReference type="InterPro" id="IPR036942">
    <property type="entry name" value="Beta-barrel_TonB_sf"/>
</dbReference>
<evidence type="ECO:0000313" key="12">
    <source>
        <dbReference type="EMBL" id="MCG6503323.1"/>
    </source>
</evidence>
<keyword evidence="2 10" id="KW-0813">Transport</keyword>